<comment type="caution">
    <text evidence="11">The sequence shown here is derived from an EMBL/GenBank/DDBJ whole genome shotgun (WGS) entry which is preliminary data.</text>
</comment>
<dbReference type="Gene3D" id="3.40.50.620">
    <property type="entry name" value="HUPs"/>
    <property type="match status" value="1"/>
</dbReference>
<keyword evidence="7 9" id="KW-0173">Coenzyme A biosynthesis</keyword>
<proteinExistence type="inferred from homology"/>
<comment type="subcellular location">
    <subcellularLocation>
        <location evidence="9">Cytoplasm</location>
    </subcellularLocation>
</comment>
<dbReference type="EMBL" id="AGCA01000335">
    <property type="protein sequence ID" value="EGY28685.1"/>
    <property type="molecule type" value="Genomic_DNA"/>
</dbReference>
<comment type="function">
    <text evidence="9">Reversibly transfers an adenylyl group from ATP to 4'-phosphopantetheine, yielding dephospho-CoA (dPCoA) and pyrophosphate.</text>
</comment>
<evidence type="ECO:0000256" key="6">
    <source>
        <dbReference type="ARBA" id="ARBA00022842"/>
    </source>
</evidence>
<evidence type="ECO:0000256" key="4">
    <source>
        <dbReference type="ARBA" id="ARBA00022741"/>
    </source>
</evidence>
<dbReference type="AlphaFoldDB" id="G2GZZ6"/>
<feature type="binding site" evidence="9">
    <location>
        <position position="97"/>
    </location>
    <ligand>
        <name>ATP</name>
        <dbReference type="ChEBI" id="CHEBI:30616"/>
    </ligand>
</feature>
<dbReference type="CDD" id="cd02163">
    <property type="entry name" value="PPAT"/>
    <property type="match status" value="1"/>
</dbReference>
<dbReference type="Pfam" id="PF01467">
    <property type="entry name" value="CTP_transf_like"/>
    <property type="match status" value="1"/>
</dbReference>
<dbReference type="FunFam" id="3.40.50.620:FF:000012">
    <property type="entry name" value="Phosphopantetheine adenylyltransferase"/>
    <property type="match status" value="1"/>
</dbReference>
<comment type="cofactor">
    <cofactor evidence="9">
        <name>Mg(2+)</name>
        <dbReference type="ChEBI" id="CHEBI:18420"/>
    </cofactor>
</comment>
<feature type="binding site" evidence="9">
    <location>
        <position position="40"/>
    </location>
    <ligand>
        <name>substrate</name>
    </ligand>
</feature>
<gene>
    <name evidence="9" type="primary">coaD</name>
    <name evidence="11" type="ORF">Rin_00013760</name>
</gene>
<evidence type="ECO:0000256" key="8">
    <source>
        <dbReference type="ARBA" id="ARBA00029346"/>
    </source>
</evidence>
<evidence type="ECO:0000256" key="1">
    <source>
        <dbReference type="ARBA" id="ARBA00022490"/>
    </source>
</evidence>
<dbReference type="InterPro" id="IPR004821">
    <property type="entry name" value="Cyt_trans-like"/>
</dbReference>
<dbReference type="NCBIfam" id="TIGR00125">
    <property type="entry name" value="cyt_tran_rel"/>
    <property type="match status" value="1"/>
</dbReference>
<keyword evidence="2 9" id="KW-0808">Transferase</keyword>
<keyword evidence="4 9" id="KW-0547">Nucleotide-binding</keyword>
<dbReference type="PANTHER" id="PTHR21342">
    <property type="entry name" value="PHOSPHOPANTETHEINE ADENYLYLTRANSFERASE"/>
    <property type="match status" value="1"/>
</dbReference>
<dbReference type="NCBIfam" id="TIGR01510">
    <property type="entry name" value="coaD_prev_kdtB"/>
    <property type="match status" value="1"/>
</dbReference>
<keyword evidence="5 9" id="KW-0067">ATP-binding</keyword>
<sequence>MRAIYPGTFDPITNGHLDVVTRAAAMFEQIIVAIAQSAGKQPLFALEERVALAEEVTTAFENVKVITFDGLMVDCAREKDANILIRGLRSVADFEYESQLAKMNRHLMPELETLFLLPSEKYSFISSALVKEVALLGGDIASFLPASVTKALLAKMTCYRSERGEVKAPGTAQQPSFL</sequence>
<evidence type="ECO:0000256" key="7">
    <source>
        <dbReference type="ARBA" id="ARBA00022993"/>
    </source>
</evidence>
<feature type="site" description="Transition state stabilizer" evidence="9">
    <location>
        <position position="16"/>
    </location>
</feature>
<comment type="catalytic activity">
    <reaction evidence="8 9">
        <text>(R)-4'-phosphopantetheine + ATP + H(+) = 3'-dephospho-CoA + diphosphate</text>
        <dbReference type="Rhea" id="RHEA:19801"/>
        <dbReference type="ChEBI" id="CHEBI:15378"/>
        <dbReference type="ChEBI" id="CHEBI:30616"/>
        <dbReference type="ChEBI" id="CHEBI:33019"/>
        <dbReference type="ChEBI" id="CHEBI:57328"/>
        <dbReference type="ChEBI" id="CHEBI:61723"/>
        <dbReference type="EC" id="2.7.7.3"/>
    </reaction>
</comment>
<dbReference type="EC" id="2.7.7.3" evidence="9"/>
<protein>
    <recommendedName>
        <fullName evidence="9">Phosphopantetheine adenylyltransferase</fullName>
        <ecNumber evidence="9">2.7.7.3</ecNumber>
    </recommendedName>
    <alternativeName>
        <fullName evidence="9">Dephospho-CoA pyrophosphorylase</fullName>
    </alternativeName>
    <alternativeName>
        <fullName evidence="9">Pantetheine-phosphate adenylyltransferase</fullName>
        <shortName evidence="9">PPAT</shortName>
    </alternativeName>
</protein>
<feature type="binding site" evidence="9">
    <location>
        <position position="72"/>
    </location>
    <ligand>
        <name>substrate</name>
    </ligand>
</feature>
<evidence type="ECO:0000313" key="12">
    <source>
        <dbReference type="Proteomes" id="UP000004116"/>
    </source>
</evidence>
<evidence type="ECO:0000256" key="2">
    <source>
        <dbReference type="ARBA" id="ARBA00022679"/>
    </source>
</evidence>
<dbReference type="GO" id="GO:0005737">
    <property type="term" value="C:cytoplasm"/>
    <property type="evidence" value="ECO:0007669"/>
    <property type="project" value="UniProtKB-SubCell"/>
</dbReference>
<dbReference type="PRINTS" id="PR01020">
    <property type="entry name" value="LPSBIOSNTHSS"/>
</dbReference>
<dbReference type="GO" id="GO:0005524">
    <property type="term" value="F:ATP binding"/>
    <property type="evidence" value="ECO:0007669"/>
    <property type="project" value="UniProtKB-KW"/>
</dbReference>
<dbReference type="Proteomes" id="UP000004116">
    <property type="component" value="Unassembled WGS sequence"/>
</dbReference>
<reference evidence="11 12" key="1">
    <citation type="journal article" date="2012" name="Genome Res.">
        <title>Genomic basis of endosymbiont-conferred protection against an insect parasitoid.</title>
        <authorList>
            <person name="Hansen A.K."/>
            <person name="Vorburger C."/>
            <person name="Moran N.A."/>
        </authorList>
    </citation>
    <scope>NUCLEOTIDE SEQUENCE [LARGE SCALE GENOMIC DNA]</scope>
    <source>
        <strain evidence="12">R5.15</strain>
    </source>
</reference>
<dbReference type="GO" id="GO:0015937">
    <property type="term" value="P:coenzyme A biosynthetic process"/>
    <property type="evidence" value="ECO:0007669"/>
    <property type="project" value="UniProtKB-UniRule"/>
</dbReference>
<feature type="binding site" evidence="9">
    <location>
        <position position="86"/>
    </location>
    <ligand>
        <name>substrate</name>
    </ligand>
</feature>
<feature type="binding site" evidence="9">
    <location>
        <begin position="87"/>
        <end position="89"/>
    </location>
    <ligand>
        <name>ATP</name>
        <dbReference type="ChEBI" id="CHEBI:30616"/>
    </ligand>
</feature>
<feature type="binding site" evidence="9">
    <location>
        <begin position="8"/>
        <end position="9"/>
    </location>
    <ligand>
        <name>ATP</name>
        <dbReference type="ChEBI" id="CHEBI:30616"/>
    </ligand>
</feature>
<feature type="binding site" evidence="9">
    <location>
        <position position="16"/>
    </location>
    <ligand>
        <name>ATP</name>
        <dbReference type="ChEBI" id="CHEBI:30616"/>
    </ligand>
</feature>
<dbReference type="InterPro" id="IPR014729">
    <property type="entry name" value="Rossmann-like_a/b/a_fold"/>
</dbReference>
<name>G2GZZ6_9ENTR</name>
<evidence type="ECO:0000259" key="10">
    <source>
        <dbReference type="Pfam" id="PF01467"/>
    </source>
</evidence>
<accession>G2GZZ6</accession>
<dbReference type="GO" id="GO:0004595">
    <property type="term" value="F:pantetheine-phosphate adenylyltransferase activity"/>
    <property type="evidence" value="ECO:0007669"/>
    <property type="project" value="UniProtKB-UniRule"/>
</dbReference>
<keyword evidence="3 9" id="KW-0548">Nucleotidyltransferase</keyword>
<dbReference type="PATRIC" id="fig|1005043.3.peg.1256"/>
<comment type="subunit">
    <text evidence="9">Homohexamer.</text>
</comment>
<evidence type="ECO:0000313" key="11">
    <source>
        <dbReference type="EMBL" id="EGY28685.1"/>
    </source>
</evidence>
<feature type="binding site" evidence="9">
    <location>
        <position position="8"/>
    </location>
    <ligand>
        <name>substrate</name>
    </ligand>
</feature>
<dbReference type="PANTHER" id="PTHR21342:SF1">
    <property type="entry name" value="PHOSPHOPANTETHEINE ADENYLYLTRANSFERASE"/>
    <property type="match status" value="1"/>
</dbReference>
<dbReference type="UniPathway" id="UPA00241">
    <property type="reaction ID" value="UER00355"/>
</dbReference>
<keyword evidence="12" id="KW-1185">Reference proteome</keyword>
<dbReference type="InterPro" id="IPR001980">
    <property type="entry name" value="PPAT"/>
</dbReference>
<feature type="domain" description="Cytidyltransferase-like" evidence="10">
    <location>
        <begin position="4"/>
        <end position="132"/>
    </location>
</feature>
<keyword evidence="6 9" id="KW-0460">Magnesium</keyword>
<organism evidence="11 12">
    <name type="scientific">Candidatus Regiella insecticola 5.15</name>
    <dbReference type="NCBI Taxonomy" id="1005043"/>
    <lineage>
        <taxon>Bacteria</taxon>
        <taxon>Pseudomonadati</taxon>
        <taxon>Pseudomonadota</taxon>
        <taxon>Gammaproteobacteria</taxon>
        <taxon>Enterobacterales</taxon>
        <taxon>Enterobacteriaceae</taxon>
        <taxon>aphid secondary symbionts</taxon>
        <taxon>Candidatus Regiella</taxon>
    </lineage>
</organism>
<evidence type="ECO:0000256" key="9">
    <source>
        <dbReference type="HAMAP-Rule" id="MF_00151"/>
    </source>
</evidence>
<dbReference type="HAMAP" id="MF_00151">
    <property type="entry name" value="PPAT_bact"/>
    <property type="match status" value="1"/>
</dbReference>
<feature type="binding site" evidence="9">
    <location>
        <begin position="122"/>
        <end position="128"/>
    </location>
    <ligand>
        <name>ATP</name>
        <dbReference type="ChEBI" id="CHEBI:30616"/>
    </ligand>
</feature>
<evidence type="ECO:0000256" key="3">
    <source>
        <dbReference type="ARBA" id="ARBA00022695"/>
    </source>
</evidence>
<dbReference type="SUPFAM" id="SSF52374">
    <property type="entry name" value="Nucleotidylyl transferase"/>
    <property type="match status" value="1"/>
</dbReference>
<keyword evidence="1 9" id="KW-0963">Cytoplasm</keyword>
<evidence type="ECO:0000256" key="5">
    <source>
        <dbReference type="ARBA" id="ARBA00022840"/>
    </source>
</evidence>
<comment type="pathway">
    <text evidence="9">Cofactor biosynthesis; coenzyme A biosynthesis; CoA from (R)-pantothenate: step 4/5.</text>
</comment>
<comment type="similarity">
    <text evidence="9">Belongs to the bacterial CoaD family.</text>
</comment>